<dbReference type="AlphaFoldDB" id="A0A9P7B367"/>
<dbReference type="Proteomes" id="UP000750334">
    <property type="component" value="Unassembled WGS sequence"/>
</dbReference>
<dbReference type="PANTHER" id="PTHR22306">
    <property type="entry name" value="CHROMOSOME 7 OPEN READING FRAME 50"/>
    <property type="match status" value="1"/>
</dbReference>
<proteinExistence type="predicted"/>
<organism evidence="3 4">
    <name type="scientific">Maudiozyma exigua</name>
    <name type="common">Yeast</name>
    <name type="synonym">Kazachstania exigua</name>
    <dbReference type="NCBI Taxonomy" id="34358"/>
    <lineage>
        <taxon>Eukaryota</taxon>
        <taxon>Fungi</taxon>
        <taxon>Dikarya</taxon>
        <taxon>Ascomycota</taxon>
        <taxon>Saccharomycotina</taxon>
        <taxon>Saccharomycetes</taxon>
        <taxon>Saccharomycetales</taxon>
        <taxon>Saccharomycetaceae</taxon>
        <taxon>Maudiozyma</taxon>
    </lineage>
</organism>
<sequence length="281" mass="33016">MENTHIPAWKRIAIKKEKNQQNDDFSTEDPLNVTTHLSTGSLTKKEKKRIINKDLDIGKTKNKVSKNKKDKKKLKLSREDRLQKRNTVLKDQLRYLIDFSKSKPPYKVPQKVLDLESVKINYVMDTDDSVKDENKVVEIWKFAKSKQNWIIKHFFSEEEIPLAYNDILIEYLYDLKGKAKMDLKQKCEEQIKAWEDYLAAEEEKIKAMVEGNSEDKKETTKEDGDEEKNNSTKETSDGKEQGETEKDTKKEEEKELVPPNKRIVDRCEKLLSRWATSEDDK</sequence>
<dbReference type="Pfam" id="PF10180">
    <property type="entry name" value="WKF"/>
    <property type="match status" value="1"/>
</dbReference>
<reference evidence="3 4" key="1">
    <citation type="submission" date="2020-11" db="EMBL/GenBank/DDBJ databases">
        <title>Kefir isolates.</title>
        <authorList>
            <person name="Marcisauskas S."/>
            <person name="Kim Y."/>
            <person name="Blasche S."/>
        </authorList>
    </citation>
    <scope>NUCLEOTIDE SEQUENCE [LARGE SCALE GENOMIC DNA]</scope>
    <source>
        <strain evidence="3 4">OG2</strain>
    </source>
</reference>
<feature type="region of interest" description="Disordered" evidence="1">
    <location>
        <begin position="208"/>
        <end position="262"/>
    </location>
</feature>
<gene>
    <name evidence="3" type="ORF">C6P45_002894</name>
</gene>
<dbReference type="OrthoDB" id="10261563at2759"/>
<comment type="caution">
    <text evidence="3">The sequence shown here is derived from an EMBL/GenBank/DDBJ whole genome shotgun (WGS) entry which is preliminary data.</text>
</comment>
<feature type="domain" description="WKF" evidence="2">
    <location>
        <begin position="94"/>
        <end position="189"/>
    </location>
</feature>
<evidence type="ECO:0000259" key="2">
    <source>
        <dbReference type="Pfam" id="PF10180"/>
    </source>
</evidence>
<evidence type="ECO:0000313" key="4">
    <source>
        <dbReference type="Proteomes" id="UP000750334"/>
    </source>
</evidence>
<dbReference type="PANTHER" id="PTHR22306:SF2">
    <property type="entry name" value="CHROMOSOME 7 OPEN READING FRAME 50"/>
    <property type="match status" value="1"/>
</dbReference>
<name>A0A9P7B367_MAUEX</name>
<dbReference type="InterPro" id="IPR019327">
    <property type="entry name" value="WKF"/>
</dbReference>
<evidence type="ECO:0000313" key="3">
    <source>
        <dbReference type="EMBL" id="KAG0655819.1"/>
    </source>
</evidence>
<keyword evidence="4" id="KW-1185">Reference proteome</keyword>
<evidence type="ECO:0000256" key="1">
    <source>
        <dbReference type="SAM" id="MobiDB-lite"/>
    </source>
</evidence>
<protein>
    <recommendedName>
        <fullName evidence="2">WKF domain-containing protein</fullName>
    </recommendedName>
</protein>
<accession>A0A9P7B367</accession>
<dbReference type="EMBL" id="PUHR01000282">
    <property type="protein sequence ID" value="KAG0655819.1"/>
    <property type="molecule type" value="Genomic_DNA"/>
</dbReference>